<reference evidence="4" key="1">
    <citation type="submission" date="2016-04" db="EMBL/GenBank/DDBJ databases">
        <title>Cephalotus genome sequencing.</title>
        <authorList>
            <person name="Fukushima K."/>
            <person name="Hasebe M."/>
            <person name="Fang X."/>
        </authorList>
    </citation>
    <scope>NUCLEOTIDE SEQUENCE [LARGE SCALE GENOMIC DNA]</scope>
    <source>
        <strain evidence="4">cv. St1</strain>
    </source>
</reference>
<evidence type="ECO:0000313" key="4">
    <source>
        <dbReference type="Proteomes" id="UP000187406"/>
    </source>
</evidence>
<keyword evidence="2" id="KW-0472">Membrane</keyword>
<dbReference type="EMBL" id="BDDD01001135">
    <property type="protein sequence ID" value="GAV73705.1"/>
    <property type="molecule type" value="Genomic_DNA"/>
</dbReference>
<protein>
    <submittedName>
        <fullName evidence="3">Uncharacterized protein</fullName>
    </submittedName>
</protein>
<sequence length="248" mass="29456">MINNLIALLGEVIRVAEQWVLSLVKLQMALEVSLEMLLWHHLRLFLAHPASDICTGSWDFVCFIEHLCVSNLVKLLLILALCYIILMFCYLLLKVGICQCIARSLCKICWASCETYWFALEDTTCFLWHKLKNTKRVSRRRFRDVETGYSSSESDFTDNYHHLSVDRKRKLLREARRRGSLYLSRRYSSHIRDSHHHHRHHHVKLKTKEVPVHAKDRSRRRGKSRPLQLIKSRNPRGDVGIFKRRRLW</sequence>
<feature type="compositionally biased region" description="Basic and acidic residues" evidence="1">
    <location>
        <begin position="206"/>
        <end position="215"/>
    </location>
</feature>
<organism evidence="3 4">
    <name type="scientific">Cephalotus follicularis</name>
    <name type="common">Albany pitcher plant</name>
    <dbReference type="NCBI Taxonomy" id="3775"/>
    <lineage>
        <taxon>Eukaryota</taxon>
        <taxon>Viridiplantae</taxon>
        <taxon>Streptophyta</taxon>
        <taxon>Embryophyta</taxon>
        <taxon>Tracheophyta</taxon>
        <taxon>Spermatophyta</taxon>
        <taxon>Magnoliopsida</taxon>
        <taxon>eudicotyledons</taxon>
        <taxon>Gunneridae</taxon>
        <taxon>Pentapetalae</taxon>
        <taxon>rosids</taxon>
        <taxon>fabids</taxon>
        <taxon>Oxalidales</taxon>
        <taxon>Cephalotaceae</taxon>
        <taxon>Cephalotus</taxon>
    </lineage>
</organism>
<name>A0A1Q3C0C3_CEPFO</name>
<evidence type="ECO:0000313" key="3">
    <source>
        <dbReference type="EMBL" id="GAV73705.1"/>
    </source>
</evidence>
<dbReference type="Proteomes" id="UP000187406">
    <property type="component" value="Unassembled WGS sequence"/>
</dbReference>
<dbReference type="STRING" id="3775.A0A1Q3C0C3"/>
<feature type="compositionally biased region" description="Basic residues" evidence="1">
    <location>
        <begin position="191"/>
        <end position="205"/>
    </location>
</feature>
<comment type="caution">
    <text evidence="3">The sequence shown here is derived from an EMBL/GenBank/DDBJ whole genome shotgun (WGS) entry which is preliminary data.</text>
</comment>
<keyword evidence="2" id="KW-1133">Transmembrane helix</keyword>
<keyword evidence="4" id="KW-1185">Reference proteome</keyword>
<dbReference type="PANTHER" id="PTHR35278:SF4">
    <property type="entry name" value="TRANSMEMBRANE PROTEIN"/>
    <property type="match status" value="1"/>
</dbReference>
<evidence type="ECO:0000256" key="1">
    <source>
        <dbReference type="SAM" id="MobiDB-lite"/>
    </source>
</evidence>
<dbReference type="PANTHER" id="PTHR35278">
    <property type="entry name" value="TRANSMEMBRANE PROTEIN-RELATED"/>
    <property type="match status" value="1"/>
</dbReference>
<dbReference type="InParanoid" id="A0A1Q3C0C3"/>
<accession>A0A1Q3C0C3</accession>
<dbReference type="AlphaFoldDB" id="A0A1Q3C0C3"/>
<feature type="transmembrane region" description="Helical" evidence="2">
    <location>
        <begin position="75"/>
        <end position="93"/>
    </location>
</feature>
<feature type="region of interest" description="Disordered" evidence="1">
    <location>
        <begin position="191"/>
        <end position="236"/>
    </location>
</feature>
<proteinExistence type="predicted"/>
<keyword evidence="2" id="KW-0812">Transmembrane</keyword>
<dbReference type="OrthoDB" id="1916120at2759"/>
<evidence type="ECO:0000256" key="2">
    <source>
        <dbReference type="SAM" id="Phobius"/>
    </source>
</evidence>
<gene>
    <name evidence="3" type="ORF">CFOL_v3_17188</name>
</gene>